<dbReference type="GO" id="GO:0005634">
    <property type="term" value="C:nucleus"/>
    <property type="evidence" value="ECO:0007669"/>
    <property type="project" value="TreeGrafter"/>
</dbReference>
<keyword evidence="2" id="KW-1185">Reference proteome</keyword>
<gene>
    <name evidence="1" type="ORF">Acr_21g0001430</name>
</gene>
<evidence type="ECO:0000313" key="1">
    <source>
        <dbReference type="EMBL" id="GFZ09544.1"/>
    </source>
</evidence>
<protein>
    <submittedName>
        <fullName evidence="1">DNA methyltransferase 2</fullName>
    </submittedName>
</protein>
<keyword evidence="1" id="KW-0808">Transferase</keyword>
<proteinExistence type="predicted"/>
<sequence>MEMQGYEHVEMQMTVFPLYFQQLRLRVRFGILEAGAYGVSQSWKRAFIWAASPEETLPEWPEPMHVHLSTGQVVDLIPWCLPNTAKRHNQWKGLFGRLDWEGNFRTSVTDPQPMGKVGMCLHQEKDRIITVCECARSQVFPDSCKFADNIQHNIGKLAMLSLLSGICTRKKLKEAIEGKLSAPKVSVVDDTRNRKKKDIFAGCDGLSEGLQQAGALLTKWAIEYEEPAGEAVKLNHPKALMLIKNCNVLFKMEAQFCIKAIMTACVDLDDCISAAELAAKLDGRRSIICLRPGKLISSIEGLHVRFGNLEAGAYGVSQSRKRAFIWAASPEEILPEWPEPMHVFASPELKIVFNGNSTLLSEGGKD</sequence>
<dbReference type="Proteomes" id="UP000585474">
    <property type="component" value="Unassembled WGS sequence"/>
</dbReference>
<dbReference type="InterPro" id="IPR029063">
    <property type="entry name" value="SAM-dependent_MTases_sf"/>
</dbReference>
<dbReference type="GO" id="GO:0032259">
    <property type="term" value="P:methylation"/>
    <property type="evidence" value="ECO:0007669"/>
    <property type="project" value="UniProtKB-KW"/>
</dbReference>
<dbReference type="Gene3D" id="3.90.120.10">
    <property type="entry name" value="DNA Methylase, subunit A, domain 2"/>
    <property type="match status" value="1"/>
</dbReference>
<name>A0A7J0GFI2_9ERIC</name>
<dbReference type="FunFam" id="3.90.120.10:FF:000002">
    <property type="entry name" value="DNA (cytosine-5)-methyltransferase"/>
    <property type="match status" value="1"/>
</dbReference>
<accession>A0A7J0GFI2</accession>
<dbReference type="SUPFAM" id="SSF53335">
    <property type="entry name" value="S-adenosyl-L-methionine-dependent methyltransferases"/>
    <property type="match status" value="2"/>
</dbReference>
<dbReference type="Gene3D" id="3.40.50.150">
    <property type="entry name" value="Vaccinia Virus protein VP39"/>
    <property type="match status" value="2"/>
</dbReference>
<dbReference type="GO" id="GO:0044027">
    <property type="term" value="P:negative regulation of gene expression via chromosomal CpG island methylation"/>
    <property type="evidence" value="ECO:0007669"/>
    <property type="project" value="TreeGrafter"/>
</dbReference>
<evidence type="ECO:0000313" key="2">
    <source>
        <dbReference type="Proteomes" id="UP000585474"/>
    </source>
</evidence>
<dbReference type="InterPro" id="IPR050390">
    <property type="entry name" value="C5-Methyltransferase"/>
</dbReference>
<dbReference type="AlphaFoldDB" id="A0A7J0GFI2"/>
<dbReference type="EMBL" id="BJWL01000021">
    <property type="protein sequence ID" value="GFZ09544.1"/>
    <property type="molecule type" value="Genomic_DNA"/>
</dbReference>
<dbReference type="PANTHER" id="PTHR10629:SF52">
    <property type="entry name" value="DNA (CYTOSINE-5)-METHYLTRANSFERASE 1"/>
    <property type="match status" value="1"/>
</dbReference>
<dbReference type="GO" id="GO:0003886">
    <property type="term" value="F:DNA (cytosine-5-)-methyltransferase activity"/>
    <property type="evidence" value="ECO:0007669"/>
    <property type="project" value="TreeGrafter"/>
</dbReference>
<dbReference type="GO" id="GO:0003677">
    <property type="term" value="F:DNA binding"/>
    <property type="evidence" value="ECO:0007669"/>
    <property type="project" value="TreeGrafter"/>
</dbReference>
<dbReference type="PANTHER" id="PTHR10629">
    <property type="entry name" value="CYTOSINE-SPECIFIC METHYLTRANSFERASE"/>
    <property type="match status" value="1"/>
</dbReference>
<organism evidence="1 2">
    <name type="scientific">Actinidia rufa</name>
    <dbReference type="NCBI Taxonomy" id="165716"/>
    <lineage>
        <taxon>Eukaryota</taxon>
        <taxon>Viridiplantae</taxon>
        <taxon>Streptophyta</taxon>
        <taxon>Embryophyta</taxon>
        <taxon>Tracheophyta</taxon>
        <taxon>Spermatophyta</taxon>
        <taxon>Magnoliopsida</taxon>
        <taxon>eudicotyledons</taxon>
        <taxon>Gunneridae</taxon>
        <taxon>Pentapetalae</taxon>
        <taxon>asterids</taxon>
        <taxon>Ericales</taxon>
        <taxon>Actinidiaceae</taxon>
        <taxon>Actinidia</taxon>
    </lineage>
</organism>
<keyword evidence="1" id="KW-0489">Methyltransferase</keyword>
<reference evidence="1 2" key="1">
    <citation type="submission" date="2019-07" db="EMBL/GenBank/DDBJ databases">
        <title>De Novo Assembly of kiwifruit Actinidia rufa.</title>
        <authorList>
            <person name="Sugita-Konishi S."/>
            <person name="Sato K."/>
            <person name="Mori E."/>
            <person name="Abe Y."/>
            <person name="Kisaki G."/>
            <person name="Hamano K."/>
            <person name="Suezawa K."/>
            <person name="Otani M."/>
            <person name="Fukuda T."/>
            <person name="Manabe T."/>
            <person name="Gomi K."/>
            <person name="Tabuchi M."/>
            <person name="Akimitsu K."/>
            <person name="Kataoka I."/>
        </authorList>
    </citation>
    <scope>NUCLEOTIDE SEQUENCE [LARGE SCALE GENOMIC DNA]</scope>
    <source>
        <strain evidence="2">cv. Fuchu</strain>
    </source>
</reference>
<comment type="caution">
    <text evidence="1">The sequence shown here is derived from an EMBL/GenBank/DDBJ whole genome shotgun (WGS) entry which is preliminary data.</text>
</comment>
<dbReference type="OrthoDB" id="5376140at2759"/>